<reference evidence="2" key="1">
    <citation type="submission" date="2021-01" db="EMBL/GenBank/DDBJ databases">
        <title>Whole genome shotgun sequence of Virgisporangium aliadipatigenens NBRC 105644.</title>
        <authorList>
            <person name="Komaki H."/>
            <person name="Tamura T."/>
        </authorList>
    </citation>
    <scope>NUCLEOTIDE SEQUENCE</scope>
    <source>
        <strain evidence="2">NBRC 105644</strain>
    </source>
</reference>
<dbReference type="Pfam" id="PF01636">
    <property type="entry name" value="APH"/>
    <property type="match status" value="1"/>
</dbReference>
<proteinExistence type="predicted"/>
<feature type="domain" description="Aminoglycoside phosphotransferase" evidence="1">
    <location>
        <begin position="110"/>
        <end position="168"/>
    </location>
</feature>
<keyword evidence="3" id="KW-1185">Reference proteome</keyword>
<gene>
    <name evidence="2" type="ORF">Val02_60340</name>
</gene>
<dbReference type="SUPFAM" id="SSF56112">
    <property type="entry name" value="Protein kinase-like (PK-like)"/>
    <property type="match status" value="1"/>
</dbReference>
<name>A0A8J3YSV7_9ACTN</name>
<evidence type="ECO:0000313" key="3">
    <source>
        <dbReference type="Proteomes" id="UP000619260"/>
    </source>
</evidence>
<protein>
    <submittedName>
        <fullName evidence="2">Phosphotransferase</fullName>
    </submittedName>
</protein>
<dbReference type="RefSeq" id="WP_203902625.1">
    <property type="nucleotide sequence ID" value="NZ_BOPF01000025.1"/>
</dbReference>
<dbReference type="AlphaFoldDB" id="A0A8J3YSV7"/>
<accession>A0A8J3YSV7</accession>
<dbReference type="Gene3D" id="3.90.1200.10">
    <property type="match status" value="1"/>
</dbReference>
<comment type="caution">
    <text evidence="2">The sequence shown here is derived from an EMBL/GenBank/DDBJ whole genome shotgun (WGS) entry which is preliminary data.</text>
</comment>
<dbReference type="Proteomes" id="UP000619260">
    <property type="component" value="Unassembled WGS sequence"/>
</dbReference>
<dbReference type="InterPro" id="IPR011009">
    <property type="entry name" value="Kinase-like_dom_sf"/>
</dbReference>
<dbReference type="EMBL" id="BOPF01000025">
    <property type="protein sequence ID" value="GIJ49148.1"/>
    <property type="molecule type" value="Genomic_DNA"/>
</dbReference>
<dbReference type="InterPro" id="IPR002575">
    <property type="entry name" value="Aminoglycoside_PTrfase"/>
</dbReference>
<sequence length="250" mass="27250">MGVDGRIVRVGDTVRRPLYPWSDTVHLLLEYLESIGFPYSPRFLGIDGDGFEVLSYVDGESGADGWAPVVGDAGLVAMARLLRDYHDAVAGFTPPPGAEWSTHPGPVGEGEVVCHGDFGPWNLVWKGDRPIGIIDWDLAWPAPPMHDVAYALEYVAPFRDDAEAVRAMRHPAPPDRARRVERFATAYGLTDTSGLVDAVIAQQELVLSRAHRLADAGVQPQAGWRAAGDFDAVVERIAWSRANRALFPGL</sequence>
<evidence type="ECO:0000259" key="1">
    <source>
        <dbReference type="Pfam" id="PF01636"/>
    </source>
</evidence>
<organism evidence="2 3">
    <name type="scientific">Virgisporangium aliadipatigenens</name>
    <dbReference type="NCBI Taxonomy" id="741659"/>
    <lineage>
        <taxon>Bacteria</taxon>
        <taxon>Bacillati</taxon>
        <taxon>Actinomycetota</taxon>
        <taxon>Actinomycetes</taxon>
        <taxon>Micromonosporales</taxon>
        <taxon>Micromonosporaceae</taxon>
        <taxon>Virgisporangium</taxon>
    </lineage>
</organism>
<evidence type="ECO:0000313" key="2">
    <source>
        <dbReference type="EMBL" id="GIJ49148.1"/>
    </source>
</evidence>